<dbReference type="OrthoDB" id="9906141at2759"/>
<proteinExistence type="predicted"/>
<dbReference type="EMBL" id="JAIZAY010000003">
    <property type="protein sequence ID" value="KAJ8045582.1"/>
    <property type="molecule type" value="Genomic_DNA"/>
</dbReference>
<reference evidence="4" key="1">
    <citation type="submission" date="2021-10" db="EMBL/GenBank/DDBJ databases">
        <title>Tropical sea cucumber genome reveals ecological adaptation and Cuvierian tubules defense mechanism.</title>
        <authorList>
            <person name="Chen T."/>
        </authorList>
    </citation>
    <scope>NUCLEOTIDE SEQUENCE</scope>
    <source>
        <strain evidence="4">Nanhai2018</strain>
        <tissue evidence="4">Muscle</tissue>
    </source>
</reference>
<evidence type="ECO:0000313" key="4">
    <source>
        <dbReference type="EMBL" id="KAJ8045582.1"/>
    </source>
</evidence>
<dbReference type="InterPro" id="IPR027996">
    <property type="entry name" value="TEDC1_dom"/>
</dbReference>
<name>A0A9Q1HDL4_HOLLE</name>
<feature type="coiled-coil region" evidence="1">
    <location>
        <begin position="225"/>
        <end position="256"/>
    </location>
</feature>
<keyword evidence="5" id="KW-1185">Reference proteome</keyword>
<evidence type="ECO:0000256" key="2">
    <source>
        <dbReference type="SAM" id="MobiDB-lite"/>
    </source>
</evidence>
<dbReference type="PANTHER" id="PTHR35076:SF1">
    <property type="entry name" value="TUBULIN EPSILON AND DELTA COMPLEX PROTEIN 1"/>
    <property type="match status" value="1"/>
</dbReference>
<feature type="region of interest" description="Disordered" evidence="2">
    <location>
        <begin position="319"/>
        <end position="345"/>
    </location>
</feature>
<organism evidence="4 5">
    <name type="scientific">Holothuria leucospilota</name>
    <name type="common">Black long sea cucumber</name>
    <name type="synonym">Mertensiothuria leucospilota</name>
    <dbReference type="NCBI Taxonomy" id="206669"/>
    <lineage>
        <taxon>Eukaryota</taxon>
        <taxon>Metazoa</taxon>
        <taxon>Echinodermata</taxon>
        <taxon>Eleutherozoa</taxon>
        <taxon>Echinozoa</taxon>
        <taxon>Holothuroidea</taxon>
        <taxon>Aspidochirotacea</taxon>
        <taxon>Aspidochirotida</taxon>
        <taxon>Holothuriidae</taxon>
        <taxon>Holothuria</taxon>
    </lineage>
</organism>
<dbReference type="AlphaFoldDB" id="A0A9Q1HDL4"/>
<accession>A0A9Q1HDL4</accession>
<feature type="coiled-coil region" evidence="1">
    <location>
        <begin position="404"/>
        <end position="431"/>
    </location>
</feature>
<feature type="compositionally biased region" description="Basic and acidic residues" evidence="2">
    <location>
        <begin position="329"/>
        <end position="341"/>
    </location>
</feature>
<evidence type="ECO:0000259" key="3">
    <source>
        <dbReference type="Pfam" id="PF14970"/>
    </source>
</evidence>
<gene>
    <name evidence="4" type="ORF">HOLleu_08619</name>
</gene>
<protein>
    <submittedName>
        <fullName evidence="4">Tubulin epsilon and delta complex protein 1</fullName>
    </submittedName>
</protein>
<feature type="domain" description="Tubulin epsilon and delta complex protein 1" evidence="3">
    <location>
        <begin position="91"/>
        <end position="266"/>
    </location>
</feature>
<keyword evidence="1" id="KW-0175">Coiled coil</keyword>
<evidence type="ECO:0000313" key="5">
    <source>
        <dbReference type="Proteomes" id="UP001152320"/>
    </source>
</evidence>
<evidence type="ECO:0000256" key="1">
    <source>
        <dbReference type="SAM" id="Coils"/>
    </source>
</evidence>
<dbReference type="InterPro" id="IPR043535">
    <property type="entry name" value="TEDC1"/>
</dbReference>
<dbReference type="Proteomes" id="UP001152320">
    <property type="component" value="Chromosome 3"/>
</dbReference>
<sequence length="457" mass="51960">MSSQTVKISSSKIKDAIGSLCKFLNLSGFTHISPETFRQAKFNKEDATGPMLILLGELLEFSTTEKLSKIFTEYKNDLIYSLHSKLLAKQYTRQTFYDSLDLVNSRCNSSQELLIAVGWLIATEDLLKRMVLKDMHRLPFYPDVTQKLEEGRYCVKTVRDSSQTVDVEGKLNQLIWDIGRCQMASKQLHWKQLEIVRLVHKIHSSTHGVSLTKDGLHLSPADVFVLRFEAELQKHLSDLEKENRRLQMYYQWQEKEEIFWHWMESVTLSKTVTTASSSPSVQLTSINLKERLLAAEQSEALDNLHLKLGNTLKKLNRKLQQSTAPTQRLEFESFHQEDSKGDAGNCDGFKSREFVGKTILSRPRKETDAMAVTSHFQFIPKRMRDSPSNKVSTSEKISGLGLNSKDISDEIAELTKQLTSLKDTLSNQKDINKDLCNSILAEVSGVISIPPISSNKI</sequence>
<dbReference type="PANTHER" id="PTHR35076">
    <property type="entry name" value="TUBULIN EPSILON AND DELTA COMPLEX PROTEIN 1"/>
    <property type="match status" value="1"/>
</dbReference>
<dbReference type="Pfam" id="PF14970">
    <property type="entry name" value="TEDC1"/>
    <property type="match status" value="1"/>
</dbReference>
<comment type="caution">
    <text evidence="4">The sequence shown here is derived from an EMBL/GenBank/DDBJ whole genome shotgun (WGS) entry which is preliminary data.</text>
</comment>